<keyword evidence="3 4" id="KW-0560">Oxidoreductase</keyword>
<dbReference type="InterPro" id="IPR028939">
    <property type="entry name" value="P5C_Rdtase_cat_N"/>
</dbReference>
<dbReference type="HAMAP" id="MF_01925">
    <property type="entry name" value="P5C_reductase"/>
    <property type="match status" value="1"/>
</dbReference>
<comment type="catalytic activity">
    <reaction evidence="4">
        <text>L-proline + NADP(+) = (S)-1-pyrroline-5-carboxylate + NADPH + 2 H(+)</text>
        <dbReference type="Rhea" id="RHEA:14109"/>
        <dbReference type="ChEBI" id="CHEBI:15378"/>
        <dbReference type="ChEBI" id="CHEBI:17388"/>
        <dbReference type="ChEBI" id="CHEBI:57783"/>
        <dbReference type="ChEBI" id="CHEBI:58349"/>
        <dbReference type="ChEBI" id="CHEBI:60039"/>
        <dbReference type="EC" id="1.5.1.2"/>
    </reaction>
</comment>
<evidence type="ECO:0000256" key="3">
    <source>
        <dbReference type="ARBA" id="ARBA00023002"/>
    </source>
</evidence>
<feature type="domain" description="Pyrroline-5-carboxylate reductase dimerisation" evidence="8">
    <location>
        <begin position="171"/>
        <end position="276"/>
    </location>
</feature>
<comment type="similarity">
    <text evidence="1 4">Belongs to the pyrroline-5-carboxylate reductase family.</text>
</comment>
<evidence type="ECO:0000256" key="6">
    <source>
        <dbReference type="PIRSR" id="PIRSR000193-1"/>
    </source>
</evidence>
<accession>A0A5M6I207</accession>
<dbReference type="EC" id="1.5.1.2" evidence="4 5"/>
<keyword evidence="4" id="KW-0963">Cytoplasm</keyword>
<comment type="subcellular location">
    <subcellularLocation>
        <location evidence="4">Cytoplasm</location>
    </subcellularLocation>
</comment>
<dbReference type="FunFam" id="1.10.3730.10:FF:000001">
    <property type="entry name" value="Pyrroline-5-carboxylate reductase"/>
    <property type="match status" value="1"/>
</dbReference>
<dbReference type="InterPro" id="IPR008927">
    <property type="entry name" value="6-PGluconate_DH-like_C_sf"/>
</dbReference>
<dbReference type="PIRSF" id="PIRSF000193">
    <property type="entry name" value="Pyrrol-5-carb_rd"/>
    <property type="match status" value="1"/>
</dbReference>
<reference evidence="9 10" key="1">
    <citation type="submission" date="2019-09" db="EMBL/GenBank/DDBJ databases">
        <title>Draft Whole-Genome sequence of Blastochloris sulfoviridis DSM 729.</title>
        <authorList>
            <person name="Meyer T.E."/>
            <person name="Kyndt J.A."/>
        </authorList>
    </citation>
    <scope>NUCLEOTIDE SEQUENCE [LARGE SCALE GENOMIC DNA]</scope>
    <source>
        <strain evidence="9 10">DSM 729</strain>
    </source>
</reference>
<dbReference type="OrthoDB" id="9805754at2"/>
<dbReference type="Gene3D" id="1.10.3730.10">
    <property type="entry name" value="ProC C-terminal domain-like"/>
    <property type="match status" value="1"/>
</dbReference>
<feature type="binding site" evidence="6">
    <location>
        <begin position="13"/>
        <end position="18"/>
    </location>
    <ligand>
        <name>NADP(+)</name>
        <dbReference type="ChEBI" id="CHEBI:58349"/>
    </ligand>
</feature>
<dbReference type="SUPFAM" id="SSF51735">
    <property type="entry name" value="NAD(P)-binding Rossmann-fold domains"/>
    <property type="match status" value="1"/>
</dbReference>
<dbReference type="Pfam" id="PF03807">
    <property type="entry name" value="F420_oxidored"/>
    <property type="match status" value="1"/>
</dbReference>
<sequence length="278" mass="27526">MALPSFSGPLVLLGAGKMGGALLEGWLADGLDPGQVVVVDPAPPPETAALIGERGIALNPDLAGDFAKLPAPAVILLAVKPQMAASALPVVAGRAGPGTLVVSIMAGKTLANLEAAFPAGTAIVRSIPNTPAAVGRGITVAVPNGRLTPAQRELAHALLAATGACEWIDDEALMDAATAVSGSGPAYVFLLVESLARAGAAAGLPAELAARLARATVIGSAELLRLSDLPADQLRRNVTSPGGTTAAALAVLMAEAGFDALLEQAVAAATLRGRELAG</sequence>
<evidence type="ECO:0000313" key="10">
    <source>
        <dbReference type="Proteomes" id="UP000323886"/>
    </source>
</evidence>
<keyword evidence="4" id="KW-0028">Amino-acid biosynthesis</keyword>
<dbReference type="PANTHER" id="PTHR11645:SF0">
    <property type="entry name" value="PYRROLINE-5-CARBOXYLATE REDUCTASE 3"/>
    <property type="match status" value="1"/>
</dbReference>
<dbReference type="GO" id="GO:0005737">
    <property type="term" value="C:cytoplasm"/>
    <property type="evidence" value="ECO:0007669"/>
    <property type="project" value="UniProtKB-SubCell"/>
</dbReference>
<dbReference type="SUPFAM" id="SSF48179">
    <property type="entry name" value="6-phosphogluconate dehydrogenase C-terminal domain-like"/>
    <property type="match status" value="1"/>
</dbReference>
<dbReference type="NCBIfam" id="TIGR00112">
    <property type="entry name" value="proC"/>
    <property type="match status" value="1"/>
</dbReference>
<dbReference type="InterPro" id="IPR029036">
    <property type="entry name" value="P5CR_dimer"/>
</dbReference>
<comment type="caution">
    <text evidence="9">The sequence shown here is derived from an EMBL/GenBank/DDBJ whole genome shotgun (WGS) entry which is preliminary data.</text>
</comment>
<dbReference type="RefSeq" id="WP_150096835.1">
    <property type="nucleotide sequence ID" value="NZ_VWPL01000008.1"/>
</dbReference>
<dbReference type="UniPathway" id="UPA00098">
    <property type="reaction ID" value="UER00361"/>
</dbReference>
<evidence type="ECO:0000259" key="7">
    <source>
        <dbReference type="Pfam" id="PF03807"/>
    </source>
</evidence>
<dbReference type="Pfam" id="PF14748">
    <property type="entry name" value="P5CR_dimer"/>
    <property type="match status" value="1"/>
</dbReference>
<dbReference type="AlphaFoldDB" id="A0A5M6I207"/>
<evidence type="ECO:0000259" key="8">
    <source>
        <dbReference type="Pfam" id="PF14748"/>
    </source>
</evidence>
<name>A0A5M6I207_9HYPH</name>
<dbReference type="InterPro" id="IPR000304">
    <property type="entry name" value="Pyrroline-COOH_reductase"/>
</dbReference>
<dbReference type="GO" id="GO:0004735">
    <property type="term" value="F:pyrroline-5-carboxylate reductase activity"/>
    <property type="evidence" value="ECO:0007669"/>
    <property type="project" value="UniProtKB-UniRule"/>
</dbReference>
<evidence type="ECO:0000256" key="2">
    <source>
        <dbReference type="ARBA" id="ARBA00022857"/>
    </source>
</evidence>
<evidence type="ECO:0000256" key="1">
    <source>
        <dbReference type="ARBA" id="ARBA00005525"/>
    </source>
</evidence>
<keyword evidence="2 4" id="KW-0521">NADP</keyword>
<proteinExistence type="inferred from homology"/>
<gene>
    <name evidence="4" type="primary">proC</name>
    <name evidence="9" type="ORF">F1193_06310</name>
</gene>
<organism evidence="9 10">
    <name type="scientific">Blastochloris sulfoviridis</name>
    <dbReference type="NCBI Taxonomy" id="50712"/>
    <lineage>
        <taxon>Bacteria</taxon>
        <taxon>Pseudomonadati</taxon>
        <taxon>Pseudomonadota</taxon>
        <taxon>Alphaproteobacteria</taxon>
        <taxon>Hyphomicrobiales</taxon>
        <taxon>Blastochloridaceae</taxon>
        <taxon>Blastochloris</taxon>
    </lineage>
</organism>
<evidence type="ECO:0000256" key="4">
    <source>
        <dbReference type="HAMAP-Rule" id="MF_01925"/>
    </source>
</evidence>
<dbReference type="Gene3D" id="3.40.50.720">
    <property type="entry name" value="NAD(P)-binding Rossmann-like Domain"/>
    <property type="match status" value="1"/>
</dbReference>
<dbReference type="PANTHER" id="PTHR11645">
    <property type="entry name" value="PYRROLINE-5-CARBOXYLATE REDUCTASE"/>
    <property type="match status" value="1"/>
</dbReference>
<dbReference type="InterPro" id="IPR036291">
    <property type="entry name" value="NAD(P)-bd_dom_sf"/>
</dbReference>
<dbReference type="EMBL" id="VWPL01000008">
    <property type="protein sequence ID" value="KAA5602240.1"/>
    <property type="molecule type" value="Genomic_DNA"/>
</dbReference>
<evidence type="ECO:0000313" key="9">
    <source>
        <dbReference type="EMBL" id="KAA5602240.1"/>
    </source>
</evidence>
<feature type="binding site" evidence="6">
    <location>
        <begin position="78"/>
        <end position="81"/>
    </location>
    <ligand>
        <name>NADP(+)</name>
        <dbReference type="ChEBI" id="CHEBI:58349"/>
    </ligand>
</feature>
<keyword evidence="10" id="KW-1185">Reference proteome</keyword>
<comment type="pathway">
    <text evidence="4">Amino-acid biosynthesis; L-proline biosynthesis; L-proline from L-glutamate 5-semialdehyde: step 1/1.</text>
</comment>
<protein>
    <recommendedName>
        <fullName evidence="4 5">Pyrroline-5-carboxylate reductase</fullName>
        <shortName evidence="4">P5C reductase</shortName>
        <shortName evidence="4">P5CR</shortName>
        <ecNumber evidence="4 5">1.5.1.2</ecNumber>
    </recommendedName>
    <alternativeName>
        <fullName evidence="4">PCA reductase</fullName>
    </alternativeName>
</protein>
<dbReference type="Proteomes" id="UP000323886">
    <property type="component" value="Unassembled WGS sequence"/>
</dbReference>
<evidence type="ECO:0000256" key="5">
    <source>
        <dbReference type="NCBIfam" id="TIGR00112"/>
    </source>
</evidence>
<comment type="function">
    <text evidence="4">Catalyzes the reduction of 1-pyrroline-5-carboxylate (PCA) to L-proline.</text>
</comment>
<keyword evidence="4" id="KW-0641">Proline biosynthesis</keyword>
<comment type="catalytic activity">
    <reaction evidence="4">
        <text>L-proline + NAD(+) = (S)-1-pyrroline-5-carboxylate + NADH + 2 H(+)</text>
        <dbReference type="Rhea" id="RHEA:14105"/>
        <dbReference type="ChEBI" id="CHEBI:15378"/>
        <dbReference type="ChEBI" id="CHEBI:17388"/>
        <dbReference type="ChEBI" id="CHEBI:57540"/>
        <dbReference type="ChEBI" id="CHEBI:57945"/>
        <dbReference type="ChEBI" id="CHEBI:60039"/>
        <dbReference type="EC" id="1.5.1.2"/>
    </reaction>
</comment>
<feature type="domain" description="Pyrroline-5-carboxylate reductase catalytic N-terminal" evidence="7">
    <location>
        <begin position="11"/>
        <end position="107"/>
    </location>
</feature>
<dbReference type="GO" id="GO:0055129">
    <property type="term" value="P:L-proline biosynthetic process"/>
    <property type="evidence" value="ECO:0007669"/>
    <property type="project" value="UniProtKB-UniRule"/>
</dbReference>